<dbReference type="InterPro" id="IPR000182">
    <property type="entry name" value="GNAT_dom"/>
</dbReference>
<keyword evidence="2" id="KW-0012">Acyltransferase</keyword>
<dbReference type="EMBL" id="PDYF01000011">
    <property type="protein sequence ID" value="PHU35135.1"/>
    <property type="molecule type" value="Genomic_DNA"/>
</dbReference>
<evidence type="ECO:0000256" key="1">
    <source>
        <dbReference type="ARBA" id="ARBA00022679"/>
    </source>
</evidence>
<reference evidence="4 5" key="2">
    <citation type="submission" date="2017-10" db="EMBL/GenBank/DDBJ databases">
        <authorList>
            <person name="Banno H."/>
            <person name="Chua N.-H."/>
        </authorList>
    </citation>
    <scope>NUCLEOTIDE SEQUENCE [LARGE SCALE GENOMIC DNA]</scope>
    <source>
        <strain evidence="4 5">JK626</strain>
    </source>
</reference>
<dbReference type="Gene3D" id="3.40.630.30">
    <property type="match status" value="1"/>
</dbReference>
<reference evidence="4 5" key="1">
    <citation type="submission" date="2017-10" db="EMBL/GenBank/DDBJ databases">
        <title>Resolving the taxonomy of Roseburia spp., Eubacterium rectale and Agathobacter spp. through phylogenomic analysis.</title>
        <authorList>
            <person name="Sheridan P.O."/>
            <person name="Walker A.W."/>
            <person name="Duncan S.H."/>
            <person name="Scott K.P."/>
            <person name="Toole P.W.O."/>
            <person name="Luis P."/>
            <person name="Flint H.J."/>
        </authorList>
    </citation>
    <scope>NUCLEOTIDE SEQUENCE [LARGE SCALE GENOMIC DNA]</scope>
    <source>
        <strain evidence="4 5">JK626</strain>
    </source>
</reference>
<name>A0A2G3DW94_9FIRM</name>
<gene>
    <name evidence="4" type="ORF">CSX01_07320</name>
</gene>
<evidence type="ECO:0000259" key="3">
    <source>
        <dbReference type="PROSITE" id="PS51186"/>
    </source>
</evidence>
<accession>A0A2G3DW94</accession>
<keyword evidence="1 4" id="KW-0808">Transferase</keyword>
<protein>
    <submittedName>
        <fullName evidence="4">N-acetyltransferase</fullName>
    </submittedName>
</protein>
<feature type="domain" description="N-acetyltransferase" evidence="3">
    <location>
        <begin position="3"/>
        <end position="166"/>
    </location>
</feature>
<dbReference type="PANTHER" id="PTHR43072">
    <property type="entry name" value="N-ACETYLTRANSFERASE"/>
    <property type="match status" value="1"/>
</dbReference>
<dbReference type="RefSeq" id="WP_090149482.1">
    <property type="nucleotide sequence ID" value="NZ_PDYF01000011.1"/>
</dbReference>
<proteinExistence type="predicted"/>
<dbReference type="Pfam" id="PF13420">
    <property type="entry name" value="Acetyltransf_4"/>
    <property type="match status" value="1"/>
</dbReference>
<organism evidence="4 5">
    <name type="scientific">Pseudobutyrivibrio ruminis</name>
    <dbReference type="NCBI Taxonomy" id="46206"/>
    <lineage>
        <taxon>Bacteria</taxon>
        <taxon>Bacillati</taxon>
        <taxon>Bacillota</taxon>
        <taxon>Clostridia</taxon>
        <taxon>Lachnospirales</taxon>
        <taxon>Lachnospiraceae</taxon>
        <taxon>Pseudobutyrivibrio</taxon>
    </lineage>
</organism>
<dbReference type="AlphaFoldDB" id="A0A2G3DW94"/>
<sequence length="175" mass="19811">MEFTIREAEISDASAIRDIYGYYVANSFVTFSEVNGSIQDYEDSIVETKKAYPYIVACDESGKVIGMAYAGQIRHHDAYKFSVESTIYTSPEVPKKAGIGRALYEELERRLSAIGYKYMYGVITDDNVASIAFHKALGFEEVGHFTNIGYKFGEWKGIVWYRKQIGSLDDMTLKL</sequence>
<dbReference type="CDD" id="cd04301">
    <property type="entry name" value="NAT_SF"/>
    <property type="match status" value="1"/>
</dbReference>
<dbReference type="PANTHER" id="PTHR43072:SF23">
    <property type="entry name" value="UPF0039 PROTEIN C11D3.02C"/>
    <property type="match status" value="1"/>
</dbReference>
<dbReference type="Proteomes" id="UP000225889">
    <property type="component" value="Unassembled WGS sequence"/>
</dbReference>
<dbReference type="SUPFAM" id="SSF55729">
    <property type="entry name" value="Acyl-CoA N-acyltransferases (Nat)"/>
    <property type="match status" value="1"/>
</dbReference>
<evidence type="ECO:0000313" key="4">
    <source>
        <dbReference type="EMBL" id="PHU35135.1"/>
    </source>
</evidence>
<dbReference type="PROSITE" id="PS51186">
    <property type="entry name" value="GNAT"/>
    <property type="match status" value="1"/>
</dbReference>
<evidence type="ECO:0000313" key="5">
    <source>
        <dbReference type="Proteomes" id="UP000225889"/>
    </source>
</evidence>
<evidence type="ECO:0000256" key="2">
    <source>
        <dbReference type="ARBA" id="ARBA00023315"/>
    </source>
</evidence>
<comment type="caution">
    <text evidence="4">The sequence shown here is derived from an EMBL/GenBank/DDBJ whole genome shotgun (WGS) entry which is preliminary data.</text>
</comment>
<dbReference type="GO" id="GO:0016747">
    <property type="term" value="F:acyltransferase activity, transferring groups other than amino-acyl groups"/>
    <property type="evidence" value="ECO:0007669"/>
    <property type="project" value="InterPro"/>
</dbReference>
<dbReference type="InterPro" id="IPR016181">
    <property type="entry name" value="Acyl_CoA_acyltransferase"/>
</dbReference>